<proteinExistence type="predicted"/>
<dbReference type="STRING" id="9402.L5KB69"/>
<keyword evidence="1" id="KW-0687">Ribonucleoprotein</keyword>
<dbReference type="AlphaFoldDB" id="L5KB69"/>
<reference evidence="2" key="1">
    <citation type="journal article" date="2013" name="Science">
        <title>Comparative analysis of bat genomes provides insight into the evolution of flight and immunity.</title>
        <authorList>
            <person name="Zhang G."/>
            <person name="Cowled C."/>
            <person name="Shi Z."/>
            <person name="Huang Z."/>
            <person name="Bishop-Lilly K.A."/>
            <person name="Fang X."/>
            <person name="Wynne J.W."/>
            <person name="Xiong Z."/>
            <person name="Baker M.L."/>
            <person name="Zhao W."/>
            <person name="Tachedjian M."/>
            <person name="Zhu Y."/>
            <person name="Zhou P."/>
            <person name="Jiang X."/>
            <person name="Ng J."/>
            <person name="Yang L."/>
            <person name="Wu L."/>
            <person name="Xiao J."/>
            <person name="Feng Y."/>
            <person name="Chen Y."/>
            <person name="Sun X."/>
            <person name="Zhang Y."/>
            <person name="Marsh G.A."/>
            <person name="Crameri G."/>
            <person name="Broder C.C."/>
            <person name="Frey K.G."/>
            <person name="Wang L.F."/>
            <person name="Wang J."/>
        </authorList>
    </citation>
    <scope>NUCLEOTIDE SEQUENCE [LARGE SCALE GENOMIC DNA]</scope>
</reference>
<protein>
    <submittedName>
        <fullName evidence="1">40S ribosomal protein S6</fullName>
    </submittedName>
</protein>
<accession>L5KB69</accession>
<evidence type="ECO:0000313" key="1">
    <source>
        <dbReference type="EMBL" id="ELK08607.1"/>
    </source>
</evidence>
<organism evidence="1 2">
    <name type="scientific">Pteropus alecto</name>
    <name type="common">Black flying fox</name>
    <dbReference type="NCBI Taxonomy" id="9402"/>
    <lineage>
        <taxon>Eukaryota</taxon>
        <taxon>Metazoa</taxon>
        <taxon>Chordata</taxon>
        <taxon>Craniata</taxon>
        <taxon>Vertebrata</taxon>
        <taxon>Euteleostomi</taxon>
        <taxon>Mammalia</taxon>
        <taxon>Eutheria</taxon>
        <taxon>Laurasiatheria</taxon>
        <taxon>Chiroptera</taxon>
        <taxon>Yinpterochiroptera</taxon>
        <taxon>Pteropodoidea</taxon>
        <taxon>Pteropodidae</taxon>
        <taxon>Pteropodinae</taxon>
        <taxon>Pteropus</taxon>
    </lineage>
</organism>
<gene>
    <name evidence="1" type="ORF">PAL_GLEAN10021438</name>
</gene>
<dbReference type="Proteomes" id="UP000010552">
    <property type="component" value="Unassembled WGS sequence"/>
</dbReference>
<dbReference type="InParanoid" id="L5KB69"/>
<dbReference type="EMBL" id="KB030886">
    <property type="protein sequence ID" value="ELK08607.1"/>
    <property type="molecule type" value="Genomic_DNA"/>
</dbReference>
<keyword evidence="2" id="KW-1185">Reference proteome</keyword>
<evidence type="ECO:0000313" key="2">
    <source>
        <dbReference type="Proteomes" id="UP000010552"/>
    </source>
</evidence>
<keyword evidence="1" id="KW-0689">Ribosomal protein</keyword>
<sequence length="247" mass="27015">MKLNISFPTTGCQKLNKVDDEQKLRTIYGPQKLLLMLWVKNGRVMWFESVSPDDFLPLGPEPLFRALACFLGLRPAGRSLVSHKFLASPVCLQLVDAFYENALVFEHVTLNFQAQTVILVAVNLRLMLSSAQSVKNSHPPHLRHSSTDSALSLTYAHMPALSAGQGVFPASCSGMDSHRLPDDHPICDRLPNLLTRVGTGDFIGFAGVQPDLLFATAQTLEASLSSSLSIPMAVTPAAKGKLMRFQK</sequence>
<dbReference type="GO" id="GO:0005840">
    <property type="term" value="C:ribosome"/>
    <property type="evidence" value="ECO:0007669"/>
    <property type="project" value="UniProtKB-KW"/>
</dbReference>
<name>L5KB69_PTEAL</name>